<dbReference type="Pfam" id="PF12840">
    <property type="entry name" value="HTH_20"/>
    <property type="match status" value="1"/>
</dbReference>
<name>A0A7W7HZM5_9ACTN</name>
<dbReference type="PANTHER" id="PTHR33154:SF33">
    <property type="entry name" value="TRANSCRIPTIONAL REPRESSOR SDPR"/>
    <property type="match status" value="1"/>
</dbReference>
<reference evidence="6 7" key="1">
    <citation type="submission" date="2020-08" db="EMBL/GenBank/DDBJ databases">
        <title>Sequencing the genomes of 1000 actinobacteria strains.</title>
        <authorList>
            <person name="Klenk H.-P."/>
        </authorList>
    </citation>
    <scope>NUCLEOTIDE SEQUENCE [LARGE SCALE GENOMIC DNA]</scope>
    <source>
        <strain evidence="6 7">DSM 43149</strain>
    </source>
</reference>
<keyword evidence="7" id="KW-1185">Reference proteome</keyword>
<organism evidence="6 7">
    <name type="scientific">Actinoplanes digitatis</name>
    <dbReference type="NCBI Taxonomy" id="1868"/>
    <lineage>
        <taxon>Bacteria</taxon>
        <taxon>Bacillati</taxon>
        <taxon>Actinomycetota</taxon>
        <taxon>Actinomycetes</taxon>
        <taxon>Micromonosporales</taxon>
        <taxon>Micromonosporaceae</taxon>
        <taxon>Actinoplanes</taxon>
    </lineage>
</organism>
<keyword evidence="3" id="KW-0804">Transcription</keyword>
<dbReference type="GO" id="GO:0003700">
    <property type="term" value="F:DNA-binding transcription factor activity"/>
    <property type="evidence" value="ECO:0007669"/>
    <property type="project" value="InterPro"/>
</dbReference>
<dbReference type="NCBIfam" id="NF033788">
    <property type="entry name" value="HTH_metalloreg"/>
    <property type="match status" value="1"/>
</dbReference>
<dbReference type="SMART" id="SM00418">
    <property type="entry name" value="HTH_ARSR"/>
    <property type="match status" value="1"/>
</dbReference>
<feature type="region of interest" description="Disordered" evidence="4">
    <location>
        <begin position="93"/>
        <end position="114"/>
    </location>
</feature>
<evidence type="ECO:0000313" key="7">
    <source>
        <dbReference type="Proteomes" id="UP000578112"/>
    </source>
</evidence>
<accession>A0A7W7HZM5</accession>
<dbReference type="PANTHER" id="PTHR33154">
    <property type="entry name" value="TRANSCRIPTIONAL REGULATOR, ARSR FAMILY"/>
    <property type="match status" value="1"/>
</dbReference>
<dbReference type="InterPro" id="IPR011991">
    <property type="entry name" value="ArsR-like_HTH"/>
</dbReference>
<dbReference type="Gene3D" id="1.10.10.10">
    <property type="entry name" value="Winged helix-like DNA-binding domain superfamily/Winged helix DNA-binding domain"/>
    <property type="match status" value="1"/>
</dbReference>
<evidence type="ECO:0000313" key="6">
    <source>
        <dbReference type="EMBL" id="MBB4763638.1"/>
    </source>
</evidence>
<dbReference type="InterPro" id="IPR036390">
    <property type="entry name" value="WH_DNA-bd_sf"/>
</dbReference>
<evidence type="ECO:0000256" key="2">
    <source>
        <dbReference type="ARBA" id="ARBA00023125"/>
    </source>
</evidence>
<dbReference type="InterPro" id="IPR051081">
    <property type="entry name" value="HTH_MetalResp_TranReg"/>
</dbReference>
<sequence length="114" mass="12194">MPDLAAVLSALADPSRRVLLQRLAHGPATAGQLAELLSVSRPATSQHLQVLQAAGLVRATALGRHRWHELAPAPLYLVEQWVRGLADTWAAAPTLDDRAGAPQRTAASRKENNP</sequence>
<dbReference type="AlphaFoldDB" id="A0A7W7HZM5"/>
<protein>
    <submittedName>
        <fullName evidence="6">DNA-binding transcriptional ArsR family regulator</fullName>
    </submittedName>
</protein>
<keyword evidence="1" id="KW-0805">Transcription regulation</keyword>
<dbReference type="InterPro" id="IPR036388">
    <property type="entry name" value="WH-like_DNA-bd_sf"/>
</dbReference>
<keyword evidence="2 6" id="KW-0238">DNA-binding</keyword>
<dbReference type="PRINTS" id="PR00778">
    <property type="entry name" value="HTHARSR"/>
</dbReference>
<comment type="caution">
    <text evidence="6">The sequence shown here is derived from an EMBL/GenBank/DDBJ whole genome shotgun (WGS) entry which is preliminary data.</text>
</comment>
<dbReference type="CDD" id="cd00090">
    <property type="entry name" value="HTH_ARSR"/>
    <property type="match status" value="1"/>
</dbReference>
<dbReference type="EMBL" id="JACHNH010000001">
    <property type="protein sequence ID" value="MBB4763638.1"/>
    <property type="molecule type" value="Genomic_DNA"/>
</dbReference>
<dbReference type="Proteomes" id="UP000578112">
    <property type="component" value="Unassembled WGS sequence"/>
</dbReference>
<dbReference type="RefSeq" id="WP_184994923.1">
    <property type="nucleotide sequence ID" value="NZ_BOMK01000020.1"/>
</dbReference>
<feature type="domain" description="HTH arsR-type" evidence="5">
    <location>
        <begin position="1"/>
        <end position="92"/>
    </location>
</feature>
<proteinExistence type="predicted"/>
<dbReference type="PROSITE" id="PS50987">
    <property type="entry name" value="HTH_ARSR_2"/>
    <property type="match status" value="1"/>
</dbReference>
<dbReference type="InterPro" id="IPR001845">
    <property type="entry name" value="HTH_ArsR_DNA-bd_dom"/>
</dbReference>
<evidence type="ECO:0000256" key="4">
    <source>
        <dbReference type="SAM" id="MobiDB-lite"/>
    </source>
</evidence>
<evidence type="ECO:0000256" key="3">
    <source>
        <dbReference type="ARBA" id="ARBA00023163"/>
    </source>
</evidence>
<evidence type="ECO:0000259" key="5">
    <source>
        <dbReference type="PROSITE" id="PS50987"/>
    </source>
</evidence>
<dbReference type="SUPFAM" id="SSF46785">
    <property type="entry name" value="Winged helix' DNA-binding domain"/>
    <property type="match status" value="1"/>
</dbReference>
<dbReference type="GO" id="GO:0003677">
    <property type="term" value="F:DNA binding"/>
    <property type="evidence" value="ECO:0007669"/>
    <property type="project" value="UniProtKB-KW"/>
</dbReference>
<gene>
    <name evidence="6" type="ORF">BJ971_004194</name>
</gene>
<evidence type="ECO:0000256" key="1">
    <source>
        <dbReference type="ARBA" id="ARBA00023015"/>
    </source>
</evidence>